<organism evidence="2 3">
    <name type="scientific">Pantoea phytobeneficialis</name>
    <dbReference type="NCBI Taxonomy" id="2052056"/>
    <lineage>
        <taxon>Bacteria</taxon>
        <taxon>Pseudomonadati</taxon>
        <taxon>Pseudomonadota</taxon>
        <taxon>Gammaproteobacteria</taxon>
        <taxon>Enterobacterales</taxon>
        <taxon>Erwiniaceae</taxon>
        <taxon>Pantoea</taxon>
    </lineage>
</organism>
<dbReference type="AlphaFoldDB" id="A0AAP9HAJ3"/>
<protein>
    <submittedName>
        <fullName evidence="1">Glycosyltransferase family 4 protein</fullName>
        <ecNumber evidence="1">2.4.-.-</ecNumber>
    </submittedName>
</protein>
<dbReference type="EC" id="2.4.-.-" evidence="1"/>
<evidence type="ECO:0000313" key="2">
    <source>
        <dbReference type="EMBL" id="QGR09546.1"/>
    </source>
</evidence>
<dbReference type="EMBL" id="CP024638">
    <property type="protein sequence ID" value="QGR09546.1"/>
    <property type="molecule type" value="Genomic_DNA"/>
</dbReference>
<proteinExistence type="predicted"/>
<gene>
    <name evidence="2" type="ORF">CTZ24_24085</name>
    <name evidence="1" type="ORF">Q3404_12535</name>
</gene>
<keyword evidence="1" id="KW-0808">Transferase</keyword>
<dbReference type="Proteomes" id="UP000424872">
    <property type="component" value="Plasmid pMSR2B"/>
</dbReference>
<dbReference type="Gene3D" id="3.40.50.2000">
    <property type="entry name" value="Glycogen Phosphorylase B"/>
    <property type="match status" value="1"/>
</dbReference>
<reference evidence="3" key="1">
    <citation type="submission" date="2017-11" db="EMBL/GenBank/DDBJ databases">
        <title>Genome sequence of Pantoea sp. MSR2.</title>
        <authorList>
            <person name="Nascimento F.X."/>
        </authorList>
    </citation>
    <scope>NUCLEOTIDE SEQUENCE [LARGE SCALE GENOMIC DNA]</scope>
    <source>
        <strain evidence="3">MSR2</strain>
        <plasmid evidence="3">pmsr2b</plasmid>
    </source>
</reference>
<dbReference type="RefSeq" id="WP_208726761.1">
    <property type="nucleotide sequence ID" value="NZ_CP024638.1"/>
</dbReference>
<dbReference type="GO" id="GO:0016757">
    <property type="term" value="F:glycosyltransferase activity"/>
    <property type="evidence" value="ECO:0007669"/>
    <property type="project" value="UniProtKB-KW"/>
</dbReference>
<evidence type="ECO:0000313" key="3">
    <source>
        <dbReference type="Proteomes" id="UP000424872"/>
    </source>
</evidence>
<dbReference type="EMBL" id="JAUOOM010000011">
    <property type="protein sequence ID" value="MDO6407405.1"/>
    <property type="molecule type" value="Genomic_DNA"/>
</dbReference>
<geneLocation type="plasmid" evidence="2">
    <name>pMSR2B</name>
</geneLocation>
<accession>A0AAP9HAJ3</accession>
<reference evidence="1" key="3">
    <citation type="submission" date="2023-07" db="EMBL/GenBank/DDBJ databases">
        <title>The extreme plant-growth-promoting properties of Pantoea phytobeneficialis PF55 revealed by functional and genomic analysis.</title>
        <authorList>
            <person name="Nascimento F.X."/>
            <person name="Marcio R.J."/>
        </authorList>
    </citation>
    <scope>NUCLEOTIDE SEQUENCE</scope>
    <source>
        <strain evidence="1">PF55</strain>
    </source>
</reference>
<evidence type="ECO:0000313" key="1">
    <source>
        <dbReference type="EMBL" id="MDO6407405.1"/>
    </source>
</evidence>
<dbReference type="CDD" id="cd03801">
    <property type="entry name" value="GT4_PimA-like"/>
    <property type="match status" value="1"/>
</dbReference>
<keyword evidence="2" id="KW-0614">Plasmid</keyword>
<name>A0AAP9HAJ3_9GAMM</name>
<dbReference type="Proteomes" id="UP001171299">
    <property type="component" value="Unassembled WGS sequence"/>
</dbReference>
<keyword evidence="4" id="KW-1185">Reference proteome</keyword>
<geneLocation type="plasmid" evidence="3">
    <name>pmsr2b</name>
</geneLocation>
<keyword evidence="1" id="KW-0328">Glycosyltransferase</keyword>
<dbReference type="KEGG" id="ppho:CTZ24_24085"/>
<dbReference type="Pfam" id="PF13692">
    <property type="entry name" value="Glyco_trans_1_4"/>
    <property type="match status" value="1"/>
</dbReference>
<evidence type="ECO:0000313" key="4">
    <source>
        <dbReference type="Proteomes" id="UP001171299"/>
    </source>
</evidence>
<sequence>MNKVLVVSGDCPYPANHGGRLDILQRIELLSKSGFDIELIITHKEDVDRKSKEYLSKLCSNVYYVKRLSFKKSIILSVLTLLPIQATSRYNLKAIKIKSKFDAVICESEYVYPILKNASLNTNKKLLRVHNNESVYYEGLFRDEKNPLKKLYYKIESLLFKVNESKINEKFTKLMFISSDEYAVNNKRGNSEWLPPHMPAVKEFREEKFSAKKANVLFVGNLFMPNNLKGIIWYLEEVHEKILSQSPDVVLTIAGNAKNGIDSDLLKAISRFEDGKVSLIQSPTDQELNDIYDQNCIFINPMLNGAGVKLKNLDAMRNSFCVITTTIGAEGTGVIDNEHVFIADDVACFERAVIMAISEDGMAKNMAINAYMFIEKNYNSQNTLLRIMKES</sequence>
<dbReference type="SUPFAM" id="SSF53756">
    <property type="entry name" value="UDP-Glycosyltransferase/glycogen phosphorylase"/>
    <property type="match status" value="1"/>
</dbReference>
<reference evidence="2" key="2">
    <citation type="journal article" date="2020" name="Environ. Microbiol.">
        <title>The extreme plant-growth-promoting properties of Pantoea phytobeneficialis MSR2 revealed by functional and genomic analysis.</title>
        <authorList>
            <person name="Nascimento F.X."/>
            <person name="Hernandez A.G."/>
            <person name="Glick B.R."/>
            <person name="Rossi M.J."/>
        </authorList>
    </citation>
    <scope>NUCLEOTIDE SEQUENCE</scope>
    <source>
        <strain evidence="2">MSR2</strain>
    </source>
</reference>